<dbReference type="GO" id="GO:0016491">
    <property type="term" value="F:oxidoreductase activity"/>
    <property type="evidence" value="ECO:0007669"/>
    <property type="project" value="InterPro"/>
</dbReference>
<dbReference type="RefSeq" id="WP_040200258.1">
    <property type="nucleotide sequence ID" value="NZ_CP010311.1"/>
</dbReference>
<dbReference type="SUPFAM" id="SSF55469">
    <property type="entry name" value="FMN-dependent nitroreductase-like"/>
    <property type="match status" value="1"/>
</dbReference>
<proteinExistence type="predicted"/>
<feature type="domain" description="Nitroreductase" evidence="1">
    <location>
        <begin position="63"/>
        <end position="150"/>
    </location>
</feature>
<dbReference type="CDD" id="cd02151">
    <property type="entry name" value="nitroreductase"/>
    <property type="match status" value="1"/>
</dbReference>
<dbReference type="HOGENOM" id="CLU_070764_7_3_7"/>
<protein>
    <recommendedName>
        <fullName evidence="1">Nitroreductase domain-containing protein</fullName>
    </recommendedName>
</protein>
<dbReference type="InterPro" id="IPR050627">
    <property type="entry name" value="Nitroreductase/BluB"/>
</dbReference>
<reference evidence="2 3" key="1">
    <citation type="journal article" date="2015" name="Genome Announc.">
        <title>Genomes of Geoalkalibacter ferrihydriticus Z-0531T and Geoalkalibacter subterraneus Red1T, Two Haloalkaliphilic Metal-Reducing Deltaproteobacteria.</title>
        <authorList>
            <person name="Badalamenti J.P."/>
            <person name="Krajmalnik-Brown R."/>
            <person name="Torres C.I."/>
            <person name="Bond D.R."/>
        </authorList>
    </citation>
    <scope>NUCLEOTIDE SEQUENCE [LARGE SCALE GENOMIC DNA]</scope>
    <source>
        <strain evidence="2 3">Red1</strain>
    </source>
</reference>
<dbReference type="InterPro" id="IPR029479">
    <property type="entry name" value="Nitroreductase"/>
</dbReference>
<dbReference type="AlphaFoldDB" id="A0A0B5FPK4"/>
<organism evidence="2 3">
    <name type="scientific">Geoalkalibacter subterraneus</name>
    <dbReference type="NCBI Taxonomy" id="483547"/>
    <lineage>
        <taxon>Bacteria</taxon>
        <taxon>Pseudomonadati</taxon>
        <taxon>Thermodesulfobacteriota</taxon>
        <taxon>Desulfuromonadia</taxon>
        <taxon>Desulfuromonadales</taxon>
        <taxon>Geoalkalibacteraceae</taxon>
        <taxon>Geoalkalibacter</taxon>
    </lineage>
</organism>
<accession>A0A0B5FPK4</accession>
<evidence type="ECO:0000313" key="2">
    <source>
        <dbReference type="EMBL" id="AJF06579.1"/>
    </source>
</evidence>
<dbReference type="Proteomes" id="UP000035036">
    <property type="component" value="Chromosome"/>
</dbReference>
<dbReference type="Pfam" id="PF00881">
    <property type="entry name" value="Nitroreductase"/>
    <property type="match status" value="2"/>
</dbReference>
<feature type="domain" description="Nitroreductase" evidence="1">
    <location>
        <begin position="6"/>
        <end position="60"/>
    </location>
</feature>
<dbReference type="PANTHER" id="PTHR23026">
    <property type="entry name" value="NADPH NITROREDUCTASE"/>
    <property type="match status" value="1"/>
</dbReference>
<dbReference type="STRING" id="483547.GSUB_08470"/>
<dbReference type="OrthoDB" id="9809288at2"/>
<dbReference type="KEGG" id="gsb:GSUB_08470"/>
<keyword evidence="3" id="KW-1185">Reference proteome</keyword>
<gene>
    <name evidence="2" type="ORF">GSUB_08470</name>
</gene>
<dbReference type="InterPro" id="IPR000415">
    <property type="entry name" value="Nitroreductase-like"/>
</dbReference>
<dbReference type="Gene3D" id="3.40.109.10">
    <property type="entry name" value="NADH Oxidase"/>
    <property type="match status" value="1"/>
</dbReference>
<dbReference type="EMBL" id="CP010311">
    <property type="protein sequence ID" value="AJF06579.1"/>
    <property type="molecule type" value="Genomic_DNA"/>
</dbReference>
<evidence type="ECO:0000259" key="1">
    <source>
        <dbReference type="Pfam" id="PF00881"/>
    </source>
</evidence>
<dbReference type="PANTHER" id="PTHR23026:SF117">
    <property type="entry name" value="NITROREDUCTASE"/>
    <property type="match status" value="1"/>
</dbReference>
<sequence>MVLDLLKKRRSIRKYEDRQVEQEKVDQLLEAALRSPSSRGRNPWEFVVTTDPEARRRIALAKEHGSAFLAEAPLVIAVVADPEKCDVWVEDCSIASIILQLTAESLGLSSCWSQIRMRDHNEEISAEQYLKELLDLPERYVVEAVIGIGYPGESKPGHPVESLDWDKIHINRFTQGRGLRRPC</sequence>
<name>A0A0B5FPK4_9BACT</name>
<evidence type="ECO:0000313" key="3">
    <source>
        <dbReference type="Proteomes" id="UP000035036"/>
    </source>
</evidence>